<dbReference type="Gene3D" id="2.60.40.1730">
    <property type="entry name" value="tricorn interacting facor f3 domain"/>
    <property type="match status" value="1"/>
</dbReference>
<dbReference type="Pfam" id="PF01433">
    <property type="entry name" value="Peptidase_M1"/>
    <property type="match status" value="1"/>
</dbReference>
<evidence type="ECO:0000313" key="4">
    <source>
        <dbReference type="EMBL" id="PRY55347.1"/>
    </source>
</evidence>
<accession>A0A2T0UC07</accession>
<comment type="caution">
    <text evidence="4">The sequence shown here is derived from an EMBL/GenBank/DDBJ whole genome shotgun (WGS) entry which is preliminary data.</text>
</comment>
<feature type="binding site" evidence="2">
    <location>
        <position position="342"/>
    </location>
    <ligand>
        <name>Zn(2+)</name>
        <dbReference type="ChEBI" id="CHEBI:29105"/>
        <note>catalytic</note>
    </ligand>
</feature>
<dbReference type="InterPro" id="IPR034015">
    <property type="entry name" value="M1_LTA4H"/>
</dbReference>
<dbReference type="OrthoDB" id="100605at2"/>
<dbReference type="PANTHER" id="PTHR45726">
    <property type="entry name" value="LEUKOTRIENE A-4 HYDROLASE"/>
    <property type="match status" value="1"/>
</dbReference>
<organism evidence="4 5">
    <name type="scientific">Arcticibacter pallidicorallinus</name>
    <dbReference type="NCBI Taxonomy" id="1259464"/>
    <lineage>
        <taxon>Bacteria</taxon>
        <taxon>Pseudomonadati</taxon>
        <taxon>Bacteroidota</taxon>
        <taxon>Sphingobacteriia</taxon>
        <taxon>Sphingobacteriales</taxon>
        <taxon>Sphingobacteriaceae</taxon>
        <taxon>Arcticibacter</taxon>
    </lineage>
</organism>
<feature type="binding site" evidence="2">
    <location>
        <position position="338"/>
    </location>
    <ligand>
        <name>Zn(2+)</name>
        <dbReference type="ChEBI" id="CHEBI:29105"/>
        <note>catalytic</note>
    </ligand>
</feature>
<dbReference type="AlphaFoldDB" id="A0A2T0UC07"/>
<protein>
    <submittedName>
        <fullName evidence="4">Peptidase M1-like protein</fullName>
    </submittedName>
</protein>
<evidence type="ECO:0000256" key="1">
    <source>
        <dbReference type="PIRSR" id="PIRSR634015-1"/>
    </source>
</evidence>
<keyword evidence="2" id="KW-0862">Zinc</keyword>
<evidence type="ECO:0000259" key="3">
    <source>
        <dbReference type="Pfam" id="PF01433"/>
    </source>
</evidence>
<evidence type="ECO:0000313" key="5">
    <source>
        <dbReference type="Proteomes" id="UP000238034"/>
    </source>
</evidence>
<keyword evidence="2" id="KW-0479">Metal-binding</keyword>
<dbReference type="InterPro" id="IPR014782">
    <property type="entry name" value="Peptidase_M1_dom"/>
</dbReference>
<dbReference type="CDD" id="cd09603">
    <property type="entry name" value="M1_APN_like"/>
    <property type="match status" value="1"/>
</dbReference>
<dbReference type="RefSeq" id="WP_106290685.1">
    <property type="nucleotide sequence ID" value="NZ_PVTH01000001.1"/>
</dbReference>
<dbReference type="GO" id="GO:0008237">
    <property type="term" value="F:metallopeptidase activity"/>
    <property type="evidence" value="ECO:0007669"/>
    <property type="project" value="InterPro"/>
</dbReference>
<keyword evidence="5" id="KW-1185">Reference proteome</keyword>
<dbReference type="InterPro" id="IPR027268">
    <property type="entry name" value="Peptidase_M4/M1_CTD_sf"/>
</dbReference>
<evidence type="ECO:0000256" key="2">
    <source>
        <dbReference type="PIRSR" id="PIRSR634015-3"/>
    </source>
</evidence>
<dbReference type="GO" id="GO:0008270">
    <property type="term" value="F:zinc ion binding"/>
    <property type="evidence" value="ECO:0007669"/>
    <property type="project" value="InterPro"/>
</dbReference>
<dbReference type="InterPro" id="IPR042097">
    <property type="entry name" value="Aminopeptidase_N-like_N_sf"/>
</dbReference>
<feature type="active site" description="Proton donor" evidence="1">
    <location>
        <position position="413"/>
    </location>
</feature>
<feature type="active site" description="Proton acceptor" evidence="1">
    <location>
        <position position="339"/>
    </location>
</feature>
<proteinExistence type="predicted"/>
<dbReference type="SUPFAM" id="SSF63737">
    <property type="entry name" value="Leukotriene A4 hydrolase N-terminal domain"/>
    <property type="match status" value="1"/>
</dbReference>
<dbReference type="Proteomes" id="UP000238034">
    <property type="component" value="Unassembled WGS sequence"/>
</dbReference>
<comment type="cofactor">
    <cofactor evidence="2">
        <name>Zn(2+)</name>
        <dbReference type="ChEBI" id="CHEBI:29105"/>
    </cofactor>
    <text evidence="2">Binds 1 zinc ion per subunit.</text>
</comment>
<name>A0A2T0UC07_9SPHI</name>
<dbReference type="Gene3D" id="1.10.390.10">
    <property type="entry name" value="Neutral Protease Domain 2"/>
    <property type="match status" value="1"/>
</dbReference>
<gene>
    <name evidence="4" type="ORF">B0I27_101316</name>
</gene>
<feature type="domain" description="Peptidase M1 membrane alanine aminopeptidase" evidence="3">
    <location>
        <begin position="297"/>
        <end position="473"/>
    </location>
</feature>
<sequence length="551" mass="63268">MKFIYIFLFTLLIAPSRGTAQLMIGKKSFSRADSLRGKLTTLRSCYDVNYYHLTVKLNIEKRFISGSNEFRFTAKEDFAKLQIDLFDNLKIEKIVYKGLTLPFTRELNAVFIDFPEVIKNGTRDSFTVFYSGNPIVAKKAPWDGGFIFSTDPAGKPWVSTAVQGLGASSWWPTKDHLSDEPDSMLISVSVPRGLKNISNGRLRQIEEEPDGSTRFDWFVSNPINNYSVAMNVGDYVHFSDSYQGEEGLLSLDYWVLPASLEKAKVHFPRNVKPMMKSFEHWFGPYPFYRDGYKLIETPYLGMEHQSAVAYGNGYQNGYLGNDLSDSGWGKKWDFIIIHETGHEWFGNNITCRDIADMWIHEGFTSYSEGLYVESQFGKKAGQEYIAGTRKNIENKSPIIGHYHVNKEGSGDMYSKGSNILHTIRTMINDDSKWRMILRGLNKTFYHKTVTTEEIVKYMSKTSGIDLQPIFRQYLYYSNLPRLEIKKNGDRIEARWKSDVKGFSMPIRIRKKGGEYRFVTLTSNAYVPLKISGLTLQNIEVDTANFYIERTN</sequence>
<dbReference type="SUPFAM" id="SSF55486">
    <property type="entry name" value="Metalloproteases ('zincins'), catalytic domain"/>
    <property type="match status" value="1"/>
</dbReference>
<reference evidence="4 5" key="1">
    <citation type="submission" date="2018-03" db="EMBL/GenBank/DDBJ databases">
        <title>Genomic Encyclopedia of Type Strains, Phase III (KMG-III): the genomes of soil and plant-associated and newly described type strains.</title>
        <authorList>
            <person name="Whitman W."/>
        </authorList>
    </citation>
    <scope>NUCLEOTIDE SEQUENCE [LARGE SCALE GENOMIC DNA]</scope>
    <source>
        <strain evidence="4 5">CGMCC 1.9313</strain>
    </source>
</reference>
<dbReference type="EMBL" id="PVTH01000001">
    <property type="protein sequence ID" value="PRY55347.1"/>
    <property type="molecule type" value="Genomic_DNA"/>
</dbReference>
<dbReference type="PANTHER" id="PTHR45726:SF3">
    <property type="entry name" value="LEUKOTRIENE A-4 HYDROLASE"/>
    <property type="match status" value="1"/>
</dbReference>
<feature type="binding site" evidence="2">
    <location>
        <position position="361"/>
    </location>
    <ligand>
        <name>Zn(2+)</name>
        <dbReference type="ChEBI" id="CHEBI:29105"/>
        <note>catalytic</note>
    </ligand>
</feature>